<evidence type="ECO:0000313" key="3">
    <source>
        <dbReference type="Proteomes" id="UP001628668"/>
    </source>
</evidence>
<dbReference type="PANTHER" id="PTHR43617:SF2">
    <property type="entry name" value="UPF0039 PROTEIN SLL0451"/>
    <property type="match status" value="1"/>
</dbReference>
<accession>A0ABW8VRP0</accession>
<dbReference type="InterPro" id="IPR050276">
    <property type="entry name" value="MshD_Acetyltransferase"/>
</dbReference>
<dbReference type="PROSITE" id="PS51186">
    <property type="entry name" value="GNAT"/>
    <property type="match status" value="1"/>
</dbReference>
<dbReference type="Gene3D" id="3.40.630.30">
    <property type="match status" value="1"/>
</dbReference>
<dbReference type="InterPro" id="IPR016181">
    <property type="entry name" value="Acyl_CoA_acyltransferase"/>
</dbReference>
<keyword evidence="2" id="KW-0012">Acyltransferase</keyword>
<gene>
    <name evidence="2" type="ORF">ACKA06_14730</name>
</gene>
<name>A0ABW8VRP0_9BACI</name>
<dbReference type="EMBL" id="JBJOSA010000013">
    <property type="protein sequence ID" value="MFL8938045.1"/>
    <property type="molecule type" value="Genomic_DNA"/>
</dbReference>
<evidence type="ECO:0000313" key="2">
    <source>
        <dbReference type="EMBL" id="MFL8938045.1"/>
    </source>
</evidence>
<dbReference type="RefSeq" id="WP_411159993.1">
    <property type="nucleotide sequence ID" value="NZ_JBJOSA010000013.1"/>
</dbReference>
<dbReference type="GO" id="GO:0016746">
    <property type="term" value="F:acyltransferase activity"/>
    <property type="evidence" value="ECO:0007669"/>
    <property type="project" value="UniProtKB-KW"/>
</dbReference>
<organism evidence="2 3">
    <name type="scientific">Rossellomorea oryzaecorticis</name>
    <dbReference type="NCBI Taxonomy" id="1396505"/>
    <lineage>
        <taxon>Bacteria</taxon>
        <taxon>Bacillati</taxon>
        <taxon>Bacillota</taxon>
        <taxon>Bacilli</taxon>
        <taxon>Bacillales</taxon>
        <taxon>Bacillaceae</taxon>
        <taxon>Rossellomorea</taxon>
    </lineage>
</organism>
<keyword evidence="3" id="KW-1185">Reference proteome</keyword>
<proteinExistence type="predicted"/>
<keyword evidence="2" id="KW-0808">Transferase</keyword>
<dbReference type="CDD" id="cd04301">
    <property type="entry name" value="NAT_SF"/>
    <property type="match status" value="1"/>
</dbReference>
<sequence length="177" mass="19924">MSILIRKEGAEDYATTEKIVEKAFKHAEYSDQKEHFLVNRLRTSDAFIPELSLVAVNKGKEIVGHIMLTRIQIENDASTTESLALAPVSVLPGYQNKGIGSTLIRAAIEKARELGYCSIIVLGHKDYYPKFGFERASRWNIKAPFEVLDDVFMALELVDGALEKVHGTVRYSKVFFE</sequence>
<reference evidence="2 3" key="1">
    <citation type="submission" date="2024-12" db="EMBL/GenBank/DDBJ databases">
        <authorList>
            <person name="Li X."/>
            <person name="Zhang D."/>
        </authorList>
    </citation>
    <scope>NUCLEOTIDE SEQUENCE [LARGE SCALE GENOMIC DNA]</scope>
    <source>
        <strain evidence="2 3">JCM19602</strain>
    </source>
</reference>
<comment type="caution">
    <text evidence="2">The sequence shown here is derived from an EMBL/GenBank/DDBJ whole genome shotgun (WGS) entry which is preliminary data.</text>
</comment>
<dbReference type="SUPFAM" id="SSF55729">
    <property type="entry name" value="Acyl-CoA N-acyltransferases (Nat)"/>
    <property type="match status" value="1"/>
</dbReference>
<dbReference type="Proteomes" id="UP001628668">
    <property type="component" value="Unassembled WGS sequence"/>
</dbReference>
<feature type="domain" description="N-acetyltransferase" evidence="1">
    <location>
        <begin position="3"/>
        <end position="158"/>
    </location>
</feature>
<dbReference type="InterPro" id="IPR000182">
    <property type="entry name" value="GNAT_dom"/>
</dbReference>
<dbReference type="PANTHER" id="PTHR43617">
    <property type="entry name" value="L-AMINO ACID N-ACETYLTRANSFERASE"/>
    <property type="match status" value="1"/>
</dbReference>
<dbReference type="EC" id="2.3.-.-" evidence="2"/>
<dbReference type="Pfam" id="PF00583">
    <property type="entry name" value="Acetyltransf_1"/>
    <property type="match status" value="1"/>
</dbReference>
<evidence type="ECO:0000259" key="1">
    <source>
        <dbReference type="PROSITE" id="PS51186"/>
    </source>
</evidence>
<protein>
    <submittedName>
        <fullName evidence="2">GNAT family N-acetyltransferase</fullName>
        <ecNumber evidence="2">2.3.-.-</ecNumber>
    </submittedName>
</protein>